<gene>
    <name evidence="3" type="primary">105261637</name>
</gene>
<feature type="region of interest" description="Disordered" evidence="1">
    <location>
        <begin position="101"/>
        <end position="137"/>
    </location>
</feature>
<feature type="transmembrane region" description="Helical" evidence="2">
    <location>
        <begin position="15"/>
        <end position="39"/>
    </location>
</feature>
<feature type="compositionally biased region" description="Basic and acidic residues" evidence="1">
    <location>
        <begin position="1127"/>
        <end position="1138"/>
    </location>
</feature>
<sequence length="1306" mass="149868">MAKINLNYKQETPQVVAIFGSLAVFVCLIFSLLGIKLWWFKRRLEFDQTTTQNGAAGGATPQVVVMRREKKSKFSKDKRWSQQVYHNVEVHGVFKPKKEEDTLIQRPAQLPPVRIRPSESSPSLILPPPRQKRRPQYVQSTAFEELSENFVAESTTPSSPSLSQEIFGQLPSMTGTPLRDNTTNGTTVTPSPTSSPVSKDEVSLTFKEVEKDLKLPPTTGDVAAVPLREPPLPPKRLNRSSSTSQHVQEKPHRFLKSSQSVSVPEFRKVIERRPTGFHRPAEIDDLTKIDDLDEPQFELFGDRRPTGYIKYEEVDVVDMELGEDYRFERAYLKSGNAYSEPIDALRDEEIIYQNPTSPDICEINEAIESFEKSQRGGGGGGGEGEGNFSRNNFSDFHKSYGYEQGRYLNNNLQARDYEKGEEFLSENGGQNARKDHLKSNVLENPKGMESKNNENLRDTSPKKLTDQSRPMDFESYLPRQETAAEFNSYQKSLNNPSQDDVDGEWKESRPTSYSNEFPHYESFEEPQSFEEKPLKFEAKTTNVHFSLEGTSQAEEEKFTLDQRRATVFPGHEMEEKVDDIDPQENSKTKYSSLKAFLMSEKPEASDTSSDEQEEQVLKVRFNPSQSGSGIEEEKFTLNQRRPTAFQRTTIFDAEESDDEQRVKFNSAQDNEEKFTLNQRRPTTAYVREREEELATSLESNGDKFSSNERGEGQGVHFENPSPRESIEEKFTLNQRRPTAFVRQSQDSPPPSPTRVHFGTEFAYENEEEKFTLNQRRPTAFVRDEPMERVRFANDNGTLSDDEEKFTLNQRRPTAYVLSSEKMVKFSNFEDEEEMENKFTLNQRRPTAYVRESVEETHQEPSTKIRFGNSNDETHPGNENQHPRQVRFGSPFEGEEEEDEEDKFTLNQRRPTAFPSEAYQNHVHFQDSETTTDKFTLNQRRPTKFNNQIQGIEAPVEVEEQVTSFMVQEDDYSFKSSTFSSSLKYHESRPDIIWQELEKDIEKDFAQNIEEEFARIRQSLELNEADFLELKDDLQLLNSPIAEEPTMFVNSFRDAQIGNGFGKSIEEDWENFEKLSPHPEGIQVAYDEKQQTNGNAATVTPTPPTTVSILKETKNDGPPTAKPRKSKVTFDSKTEERYIPARKSVSDEDDSDDDENYSSPPIPSQRYQTRLNYGQENSADPIPLFGSISNNDQMEDSWSAIRKHRHMTEQFQMLSLDSNSSPPPPSYPPPPLPREEDDEDESDDDDEVIETPKPAYRNPMALLAAQRAKEARNDLGEFKGRSIKDAQKKRTSPEFVNLNDRFDDTEA</sequence>
<feature type="compositionally biased region" description="Basic and acidic residues" evidence="1">
    <location>
        <begin position="446"/>
        <end position="470"/>
    </location>
</feature>
<protein>
    <submittedName>
        <fullName evidence="3">Uncharacterized protein</fullName>
    </submittedName>
</protein>
<reference evidence="3" key="1">
    <citation type="submission" date="2020-05" db="UniProtKB">
        <authorList>
            <consortium name="EnsemblMetazoa"/>
        </authorList>
    </citation>
    <scope>IDENTIFICATION</scope>
    <source>
        <strain evidence="3">Aabys</strain>
    </source>
</reference>
<feature type="region of interest" description="Disordered" evidence="1">
    <location>
        <begin position="423"/>
        <end position="470"/>
    </location>
</feature>
<accession>A0A1I8NK61</accession>
<organism evidence="3">
    <name type="scientific">Musca domestica</name>
    <name type="common">House fly</name>
    <dbReference type="NCBI Taxonomy" id="7370"/>
    <lineage>
        <taxon>Eukaryota</taxon>
        <taxon>Metazoa</taxon>
        <taxon>Ecdysozoa</taxon>
        <taxon>Arthropoda</taxon>
        <taxon>Hexapoda</taxon>
        <taxon>Insecta</taxon>
        <taxon>Pterygota</taxon>
        <taxon>Neoptera</taxon>
        <taxon>Endopterygota</taxon>
        <taxon>Diptera</taxon>
        <taxon>Brachycera</taxon>
        <taxon>Muscomorpha</taxon>
        <taxon>Muscoidea</taxon>
        <taxon>Muscidae</taxon>
        <taxon>Musca</taxon>
    </lineage>
</organism>
<keyword evidence="2" id="KW-1133">Transmembrane helix</keyword>
<feature type="region of interest" description="Disordered" evidence="1">
    <location>
        <begin position="150"/>
        <end position="258"/>
    </location>
</feature>
<feature type="compositionally biased region" description="Gly residues" evidence="1">
    <location>
        <begin position="375"/>
        <end position="385"/>
    </location>
</feature>
<feature type="region of interest" description="Disordered" evidence="1">
    <location>
        <begin position="620"/>
        <end position="731"/>
    </location>
</feature>
<feature type="compositionally biased region" description="Acidic residues" evidence="1">
    <location>
        <begin position="1234"/>
        <end position="1248"/>
    </location>
</feature>
<feature type="region of interest" description="Disordered" evidence="1">
    <location>
        <begin position="372"/>
        <end position="392"/>
    </location>
</feature>
<feature type="compositionally biased region" description="Basic and acidic residues" evidence="1">
    <location>
        <begin position="1266"/>
        <end position="1291"/>
    </location>
</feature>
<name>A0A1I8NK61_MUSDO</name>
<evidence type="ECO:0000313" key="3">
    <source>
        <dbReference type="EnsemblMetazoa" id="MDOA016474-PA"/>
    </source>
</evidence>
<feature type="compositionally biased region" description="Basic and acidic residues" evidence="1">
    <location>
        <begin position="853"/>
        <end position="862"/>
    </location>
</feature>
<feature type="compositionally biased region" description="Polar residues" evidence="1">
    <location>
        <begin position="152"/>
        <end position="185"/>
    </location>
</feature>
<feature type="compositionally biased region" description="Basic and acidic residues" evidence="1">
    <location>
        <begin position="198"/>
        <end position="214"/>
    </location>
</feature>
<feature type="region of interest" description="Disordered" evidence="1">
    <location>
        <begin position="491"/>
        <end position="529"/>
    </location>
</feature>
<keyword evidence="2" id="KW-0472">Membrane</keyword>
<keyword evidence="2" id="KW-0812">Transmembrane</keyword>
<feature type="compositionally biased region" description="Polar residues" evidence="1">
    <location>
        <begin position="1164"/>
        <end position="1177"/>
    </location>
</feature>
<feature type="compositionally biased region" description="Low complexity" evidence="1">
    <location>
        <begin position="186"/>
        <end position="197"/>
    </location>
</feature>
<feature type="compositionally biased region" description="Polar residues" evidence="1">
    <location>
        <begin position="636"/>
        <end position="649"/>
    </location>
</feature>
<feature type="compositionally biased region" description="Acidic residues" evidence="1">
    <location>
        <begin position="1146"/>
        <end position="1155"/>
    </location>
</feature>
<dbReference type="VEuPathDB" id="VectorBase:MDOA016474"/>
<proteinExistence type="predicted"/>
<evidence type="ECO:0000256" key="1">
    <source>
        <dbReference type="SAM" id="MobiDB-lite"/>
    </source>
</evidence>
<dbReference type="EnsemblMetazoa" id="MDOA016474-RA">
    <property type="protein sequence ID" value="MDOA016474-PA"/>
    <property type="gene ID" value="MDOA016474"/>
</dbReference>
<feature type="region of interest" description="Disordered" evidence="1">
    <location>
        <begin position="1090"/>
        <end position="1306"/>
    </location>
</feature>
<feature type="compositionally biased region" description="Pro residues" evidence="1">
    <location>
        <begin position="1220"/>
        <end position="1231"/>
    </location>
</feature>
<evidence type="ECO:0000256" key="2">
    <source>
        <dbReference type="SAM" id="Phobius"/>
    </source>
</evidence>
<feature type="region of interest" description="Disordered" evidence="1">
    <location>
        <begin position="853"/>
        <end position="886"/>
    </location>
</feature>